<accession>A0ABT2E134</accession>
<organism evidence="2 3">
    <name type="scientific">Scandinavium hiltneri</name>
    <dbReference type="NCBI Taxonomy" id="2926519"/>
    <lineage>
        <taxon>Bacteria</taxon>
        <taxon>Pseudomonadati</taxon>
        <taxon>Pseudomonadota</taxon>
        <taxon>Gammaproteobacteria</taxon>
        <taxon>Enterobacterales</taxon>
        <taxon>Enterobacteriaceae</taxon>
        <taxon>Scandinavium</taxon>
    </lineage>
</organism>
<reference evidence="2 3" key="1">
    <citation type="submission" date="2022-04" db="EMBL/GenBank/DDBJ databases">
        <title>Proposal of a three novel species of Scandinavium, Scandinavium hiltneri, Scandinavium manionii, Scandinavium tedordense.</title>
        <authorList>
            <person name="Maddock D.W."/>
            <person name="Brady C.L."/>
            <person name="Denman S."/>
            <person name="Arnold D."/>
        </authorList>
    </citation>
    <scope>NUCLEOTIDE SEQUENCE [LARGE SCALE GENOMIC DNA]</scope>
    <source>
        <strain evidence="2 3">H11S7</strain>
    </source>
</reference>
<evidence type="ECO:0000313" key="3">
    <source>
        <dbReference type="Proteomes" id="UP001205357"/>
    </source>
</evidence>
<sequence>MIKMVCAFAIAGFMVSGCSSSKSTTSEEAQYQRVLAAAHGCAEEVKEKTIALVANGAPTRMRWTTANYVTQDATGKEQRRAVEYRTSTILDNGSEGSAWKKCMQDDDALVPELTFTR</sequence>
<protein>
    <recommendedName>
        <fullName evidence="4">Lipoprotein</fullName>
    </recommendedName>
</protein>
<dbReference type="PROSITE" id="PS51257">
    <property type="entry name" value="PROKAR_LIPOPROTEIN"/>
    <property type="match status" value="1"/>
</dbReference>
<name>A0ABT2E134_9ENTR</name>
<evidence type="ECO:0000313" key="2">
    <source>
        <dbReference type="EMBL" id="MCS2161583.1"/>
    </source>
</evidence>
<dbReference type="Proteomes" id="UP001205357">
    <property type="component" value="Unassembled WGS sequence"/>
</dbReference>
<evidence type="ECO:0000256" key="1">
    <source>
        <dbReference type="SAM" id="SignalP"/>
    </source>
</evidence>
<comment type="caution">
    <text evidence="2">The sequence shown here is derived from an EMBL/GenBank/DDBJ whole genome shotgun (WGS) entry which is preliminary data.</text>
</comment>
<evidence type="ECO:0008006" key="4">
    <source>
        <dbReference type="Google" id="ProtNLM"/>
    </source>
</evidence>
<dbReference type="RefSeq" id="WP_258988194.1">
    <property type="nucleotide sequence ID" value="NZ_JALIGE010000073.1"/>
</dbReference>
<gene>
    <name evidence="2" type="ORF">MUU47_10725</name>
</gene>
<feature type="signal peptide" evidence="1">
    <location>
        <begin position="1"/>
        <end position="21"/>
    </location>
</feature>
<keyword evidence="1" id="KW-0732">Signal</keyword>
<proteinExistence type="predicted"/>
<dbReference type="EMBL" id="JALIGE010000073">
    <property type="protein sequence ID" value="MCS2161583.1"/>
    <property type="molecule type" value="Genomic_DNA"/>
</dbReference>
<keyword evidence="3" id="KW-1185">Reference proteome</keyword>
<feature type="chain" id="PRO_5047450898" description="Lipoprotein" evidence="1">
    <location>
        <begin position="22"/>
        <end position="117"/>
    </location>
</feature>